<reference evidence="3" key="1">
    <citation type="submission" date="2018-02" db="EMBL/GenBank/DDBJ databases">
        <authorList>
            <person name="Hausmann B."/>
        </authorList>
    </citation>
    <scope>NUCLEOTIDE SEQUENCE [LARGE SCALE GENOMIC DNA]</scope>
    <source>
        <strain evidence="3">Peat soil MAG SbA5</strain>
    </source>
</reference>
<dbReference type="AlphaFoldDB" id="A0A2N9LK50"/>
<feature type="compositionally biased region" description="Basic and acidic residues" evidence="1">
    <location>
        <begin position="13"/>
        <end position="22"/>
    </location>
</feature>
<dbReference type="Proteomes" id="UP000239735">
    <property type="component" value="Unassembled WGS sequence"/>
</dbReference>
<gene>
    <name evidence="2" type="ORF">SBA5_400059</name>
</gene>
<name>A0A2N9LK50_9BACT</name>
<dbReference type="EMBL" id="OKRB01000098">
    <property type="protein sequence ID" value="SPE23648.1"/>
    <property type="molecule type" value="Genomic_DNA"/>
</dbReference>
<evidence type="ECO:0000313" key="3">
    <source>
        <dbReference type="Proteomes" id="UP000239735"/>
    </source>
</evidence>
<accession>A0A2N9LK50</accession>
<organism evidence="2 3">
    <name type="scientific">Candidatus Sulfuritelmatomonas gaucii</name>
    <dbReference type="NCBI Taxonomy" id="2043161"/>
    <lineage>
        <taxon>Bacteria</taxon>
        <taxon>Pseudomonadati</taxon>
        <taxon>Acidobacteriota</taxon>
        <taxon>Terriglobia</taxon>
        <taxon>Terriglobales</taxon>
        <taxon>Acidobacteriaceae</taxon>
        <taxon>Candidatus Sulfuritelmatomonas</taxon>
    </lineage>
</organism>
<evidence type="ECO:0000256" key="1">
    <source>
        <dbReference type="SAM" id="MobiDB-lite"/>
    </source>
</evidence>
<evidence type="ECO:0000313" key="2">
    <source>
        <dbReference type="EMBL" id="SPE23648.1"/>
    </source>
</evidence>
<sequence>MSLSFGAMASSDVGHKEGEESHPVERCLYSATRSGWNQMDERIRYQFPELRVWLTRASAAAFGRTTPAAAQACR</sequence>
<protein>
    <submittedName>
        <fullName evidence="2">Uncharacterized protein</fullName>
    </submittedName>
</protein>
<proteinExistence type="predicted"/>
<feature type="region of interest" description="Disordered" evidence="1">
    <location>
        <begin position="1"/>
        <end position="22"/>
    </location>
</feature>